<dbReference type="InterPro" id="IPR029332">
    <property type="entry name" value="PEHE_dom"/>
</dbReference>
<dbReference type="Gene3D" id="1.20.5.170">
    <property type="match status" value="1"/>
</dbReference>
<comment type="caution">
    <text evidence="3">The sequence shown here is derived from an EMBL/GenBank/DDBJ whole genome shotgun (WGS) entry which is preliminary data.</text>
</comment>
<dbReference type="Proteomes" id="UP000494165">
    <property type="component" value="Unassembled WGS sequence"/>
</dbReference>
<organism evidence="3 4">
    <name type="scientific">Cloeon dipterum</name>
    <dbReference type="NCBI Taxonomy" id="197152"/>
    <lineage>
        <taxon>Eukaryota</taxon>
        <taxon>Metazoa</taxon>
        <taxon>Ecdysozoa</taxon>
        <taxon>Arthropoda</taxon>
        <taxon>Hexapoda</taxon>
        <taxon>Insecta</taxon>
        <taxon>Pterygota</taxon>
        <taxon>Palaeoptera</taxon>
        <taxon>Ephemeroptera</taxon>
        <taxon>Pisciforma</taxon>
        <taxon>Baetidae</taxon>
        <taxon>Cloeon</taxon>
    </lineage>
</organism>
<dbReference type="GO" id="GO:0072487">
    <property type="term" value="C:MSL complex"/>
    <property type="evidence" value="ECO:0007669"/>
    <property type="project" value="InterPro"/>
</dbReference>
<feature type="region of interest" description="Disordered" evidence="1">
    <location>
        <begin position="418"/>
        <end position="446"/>
    </location>
</feature>
<evidence type="ECO:0000313" key="3">
    <source>
        <dbReference type="EMBL" id="CAB3387751.1"/>
    </source>
</evidence>
<dbReference type="Gene3D" id="6.10.250.2000">
    <property type="match status" value="1"/>
</dbReference>
<dbReference type="GO" id="GO:0003682">
    <property type="term" value="F:chromatin binding"/>
    <property type="evidence" value="ECO:0007669"/>
    <property type="project" value="TreeGrafter"/>
</dbReference>
<accession>A0A8S1E2K0</accession>
<evidence type="ECO:0000256" key="1">
    <source>
        <dbReference type="SAM" id="MobiDB-lite"/>
    </source>
</evidence>
<feature type="compositionally biased region" description="Polar residues" evidence="1">
    <location>
        <begin position="225"/>
        <end position="252"/>
    </location>
</feature>
<sequence>MPDERNIGAKKWDAMKLSGTIIAKGLEMPKTLLNGISMVESVEVDGTPMVPMVHVLQDHLSNSLQEKNMTIKEERYSCDFDHMYTSTNIHDNGEVRHIKAMSLLHLDVIQHQSEELVRKDKIISALKMENEMLQQRVERMERRVSLNHKAKVPEVVPTTTGSACSPTETAEVSPPVATPSAQLTVSPASSNLQAAVLEKTFMKTEDTTQQPLSPRAVSAKGCPTPQATQQAVKTSAMTQERPTRSCRNSTVATAEGSPAKRPTQSGESAMKSAENTEMLARRSKPCLTRRKASESTEGSTAKTRSAPIATKKRLYVPGTPDMSLWDIINGPEKKVKSEKVVNNNSTTNQPQELSQIELEVPTWRIKHYTSCYSMEGTENLDDEVFLKRHQRLELDEKRRKRWDIQRLREQRQYEKLKQKQFSQIQAAPIPTNRRSKQASKEAPTVQEPEALWPSIESIQFIEVTKYLPLVAFGSPVPHITAR</sequence>
<dbReference type="SMART" id="SM01300">
    <property type="entry name" value="PEHE"/>
    <property type="match status" value="1"/>
</dbReference>
<dbReference type="PANTHER" id="PTHR21656:SF2">
    <property type="entry name" value="MALE-SPECIFIC LETHAL 1 HOMOLOG"/>
    <property type="match status" value="1"/>
</dbReference>
<dbReference type="PROSITE" id="PS52052">
    <property type="entry name" value="PEHE"/>
    <property type="match status" value="1"/>
</dbReference>
<dbReference type="EMBL" id="CADEPI010000619">
    <property type="protein sequence ID" value="CAB3387751.1"/>
    <property type="molecule type" value="Genomic_DNA"/>
</dbReference>
<proteinExistence type="predicted"/>
<dbReference type="AlphaFoldDB" id="A0A8S1E2K0"/>
<keyword evidence="4" id="KW-1185">Reference proteome</keyword>
<dbReference type="InterPro" id="IPR026711">
    <property type="entry name" value="Msl-1"/>
</dbReference>
<evidence type="ECO:0000313" key="4">
    <source>
        <dbReference type="Proteomes" id="UP000494165"/>
    </source>
</evidence>
<feature type="compositionally biased region" description="Basic residues" evidence="1">
    <location>
        <begin position="281"/>
        <end position="290"/>
    </location>
</feature>
<dbReference type="Pfam" id="PF15275">
    <property type="entry name" value="PEHE"/>
    <property type="match status" value="1"/>
</dbReference>
<feature type="domain" description="PEHE" evidence="2">
    <location>
        <begin position="357"/>
        <end position="482"/>
    </location>
</feature>
<dbReference type="OrthoDB" id="6022555at2759"/>
<dbReference type="PANTHER" id="PTHR21656">
    <property type="entry name" value="MALE-SPECIFIC LETHAL-1 PROTEIN"/>
    <property type="match status" value="1"/>
</dbReference>
<name>A0A8S1E2K0_9INSE</name>
<protein>
    <recommendedName>
        <fullName evidence="2">PEHE domain-containing protein</fullName>
    </recommendedName>
</protein>
<reference evidence="3 4" key="1">
    <citation type="submission" date="2020-04" db="EMBL/GenBank/DDBJ databases">
        <authorList>
            <person name="Alioto T."/>
            <person name="Alioto T."/>
            <person name="Gomez Garrido J."/>
        </authorList>
    </citation>
    <scope>NUCLEOTIDE SEQUENCE [LARGE SCALE GENOMIC DNA]</scope>
</reference>
<feature type="region of interest" description="Disordered" evidence="1">
    <location>
        <begin position="205"/>
        <end position="306"/>
    </location>
</feature>
<evidence type="ECO:0000259" key="2">
    <source>
        <dbReference type="PROSITE" id="PS52052"/>
    </source>
</evidence>
<gene>
    <name evidence="3" type="ORF">CLODIP_2_CD00682</name>
</gene>